<comment type="caution">
    <text evidence="1">The sequence shown here is derived from an EMBL/GenBank/DDBJ whole genome shotgun (WGS) entry which is preliminary data.</text>
</comment>
<protein>
    <submittedName>
        <fullName evidence="1">Uncharacterized protein</fullName>
    </submittedName>
</protein>
<evidence type="ECO:0000313" key="2">
    <source>
        <dbReference type="Proteomes" id="UP001243286"/>
    </source>
</evidence>
<reference evidence="1 2" key="1">
    <citation type="submission" date="2023-04" db="EMBL/GenBank/DDBJ databases">
        <title>Antarctic isolates genomes.</title>
        <authorList>
            <person name="Dimov S.G."/>
        </authorList>
    </citation>
    <scope>NUCLEOTIDE SEQUENCE [LARGE SCALE GENOMIC DNA]</scope>
    <source>
        <strain evidence="1 2">AL19</strain>
    </source>
</reference>
<organism evidence="1 2">
    <name type="scientific">Exiguobacterium antarcticum</name>
    <dbReference type="NCBI Taxonomy" id="132920"/>
    <lineage>
        <taxon>Bacteria</taxon>
        <taxon>Bacillati</taxon>
        <taxon>Bacillota</taxon>
        <taxon>Bacilli</taxon>
        <taxon>Bacillales</taxon>
        <taxon>Bacillales Family XII. Incertae Sedis</taxon>
        <taxon>Exiguobacterium</taxon>
    </lineage>
</organism>
<dbReference type="Proteomes" id="UP001243286">
    <property type="component" value="Unassembled WGS sequence"/>
</dbReference>
<proteinExistence type="predicted"/>
<dbReference type="EMBL" id="JASBQV010000012">
    <property type="protein sequence ID" value="MDI3235122.1"/>
    <property type="molecule type" value="Genomic_DNA"/>
</dbReference>
<accession>A0ABT6R2W6</accession>
<sequence length="140" mass="16346">MNKEQEILLVKSLFVKRVQERVLHELFSPKKRDQALYRLDHLYKNMLKNEYLIEITLPNSWYEDIYDLLKKHGAPDTCYCLSENEVINGKEFPLKEALEHAVGFGFSSIISCIPGELAYFEAEQSFGAPPRYLLKKPIYS</sequence>
<keyword evidence="2" id="KW-1185">Reference proteome</keyword>
<gene>
    <name evidence="1" type="ORF">QK289_08905</name>
</gene>
<name>A0ABT6R2W6_9BACL</name>
<evidence type="ECO:0000313" key="1">
    <source>
        <dbReference type="EMBL" id="MDI3235122.1"/>
    </source>
</evidence>
<dbReference type="RefSeq" id="WP_014970228.1">
    <property type="nucleotide sequence ID" value="NZ_JASBQV010000012.1"/>
</dbReference>